<feature type="domain" description="Replication initiator A N-terminal" evidence="2">
    <location>
        <begin position="14"/>
        <end position="90"/>
    </location>
</feature>
<dbReference type="RefSeq" id="WP_283079033.1">
    <property type="nucleotide sequence ID" value="NZ_CP121672.1"/>
</dbReference>
<feature type="region of interest" description="Disordered" evidence="1">
    <location>
        <begin position="128"/>
        <end position="149"/>
    </location>
</feature>
<dbReference type="Pfam" id="PF06970">
    <property type="entry name" value="RepA_N"/>
    <property type="match status" value="1"/>
</dbReference>
<reference evidence="3 4" key="1">
    <citation type="submission" date="2023-04" db="EMBL/GenBank/DDBJ databases">
        <title>Genome sequence of Halobacillus naozhouensis KACC 21980.</title>
        <authorList>
            <person name="Kim S."/>
            <person name="Heo J."/>
            <person name="Kwon S.-W."/>
        </authorList>
    </citation>
    <scope>NUCLEOTIDE SEQUENCE [LARGE SCALE GENOMIC DNA]</scope>
    <source>
        <strain evidence="3 4">KCTC 13234</strain>
        <plasmid evidence="3 4">unnamed</plasmid>
    </source>
</reference>
<accession>A0ABY8J669</accession>
<feature type="region of interest" description="Disordered" evidence="1">
    <location>
        <begin position="291"/>
        <end position="371"/>
    </location>
</feature>
<evidence type="ECO:0000313" key="3">
    <source>
        <dbReference type="EMBL" id="WFT77097.1"/>
    </source>
</evidence>
<keyword evidence="4" id="KW-1185">Reference proteome</keyword>
<keyword evidence="3" id="KW-0614">Plasmid</keyword>
<gene>
    <name evidence="3" type="ORF">P9989_21560</name>
</gene>
<proteinExistence type="predicted"/>
<name>A0ABY8J669_9BACI</name>
<feature type="compositionally biased region" description="Basic and acidic residues" evidence="1">
    <location>
        <begin position="299"/>
        <end position="316"/>
    </location>
</feature>
<evidence type="ECO:0000256" key="1">
    <source>
        <dbReference type="SAM" id="MobiDB-lite"/>
    </source>
</evidence>
<dbReference type="Proteomes" id="UP001221597">
    <property type="component" value="Plasmid unnamed"/>
</dbReference>
<dbReference type="InterPro" id="IPR010724">
    <property type="entry name" value="RepA_N"/>
</dbReference>
<geneLocation type="plasmid" evidence="3 4">
    <name>unnamed</name>
</geneLocation>
<evidence type="ECO:0000313" key="4">
    <source>
        <dbReference type="Proteomes" id="UP001221597"/>
    </source>
</evidence>
<sequence length="371" mass="42731">MGKYHTIYDDYRERHFQLPKVFMTNPKYIRMSSNAKLAWAILRDRSDLSLENGWVEEETGRIYFLYSNENLMRILQIGSKTTISNVRKELINAGLLENKKQGQGKTDRLYILRPDVTKEDVYKIKKMEDGSDDEKAAATDQKETDKEQEITAQTVGAVEKSRKCTARSPESVPLEVQKVYRNDTELRETDFNETEYKSIHQEEVLKSNILPDDLKDFLLLEIQDQNRIDRLNITLSDIEKNYLIHKSDSDVTLSVYKEALDYSLRLKSIKSFNAVMRENVKLYKKVAKQEAAASGNEKGNSKEVIPEWFKERKESPQESGESMSPEQKRQLEERINKLKGQSKDREVIAGDKVGRIGTPARDVVAAGPDPL</sequence>
<organism evidence="3 4">
    <name type="scientific">Halobacillus naozhouensis</name>
    <dbReference type="NCBI Taxonomy" id="554880"/>
    <lineage>
        <taxon>Bacteria</taxon>
        <taxon>Bacillati</taxon>
        <taxon>Bacillota</taxon>
        <taxon>Bacilli</taxon>
        <taxon>Bacillales</taxon>
        <taxon>Bacillaceae</taxon>
        <taxon>Halobacillus</taxon>
    </lineage>
</organism>
<dbReference type="EMBL" id="CP121672">
    <property type="protein sequence ID" value="WFT77097.1"/>
    <property type="molecule type" value="Genomic_DNA"/>
</dbReference>
<protein>
    <submittedName>
        <fullName evidence="3">Replication initiator protein A</fullName>
    </submittedName>
</protein>
<evidence type="ECO:0000259" key="2">
    <source>
        <dbReference type="Pfam" id="PF06970"/>
    </source>
</evidence>
<feature type="compositionally biased region" description="Basic and acidic residues" evidence="1">
    <location>
        <begin position="326"/>
        <end position="354"/>
    </location>
</feature>